<accession>A0ABR5Y7I5</accession>
<organism evidence="2 3">
    <name type="scientific">Sphingomonas hankookensis</name>
    <dbReference type="NCBI Taxonomy" id="563996"/>
    <lineage>
        <taxon>Bacteria</taxon>
        <taxon>Pseudomonadati</taxon>
        <taxon>Pseudomonadota</taxon>
        <taxon>Alphaproteobacteria</taxon>
        <taxon>Sphingomonadales</taxon>
        <taxon>Sphingomonadaceae</taxon>
        <taxon>Sphingomonas</taxon>
    </lineage>
</organism>
<keyword evidence="2" id="KW-0378">Hydrolase</keyword>
<evidence type="ECO:0000259" key="1">
    <source>
        <dbReference type="Pfam" id="PF12697"/>
    </source>
</evidence>
<evidence type="ECO:0000313" key="3">
    <source>
        <dbReference type="Proteomes" id="UP000076609"/>
    </source>
</evidence>
<dbReference type="SUPFAM" id="SSF53474">
    <property type="entry name" value="alpha/beta-Hydrolases"/>
    <property type="match status" value="1"/>
</dbReference>
<dbReference type="InterPro" id="IPR029058">
    <property type="entry name" value="AB_hydrolase_fold"/>
</dbReference>
<keyword evidence="3" id="KW-1185">Reference proteome</keyword>
<dbReference type="GO" id="GO:0016787">
    <property type="term" value="F:hydrolase activity"/>
    <property type="evidence" value="ECO:0007669"/>
    <property type="project" value="UniProtKB-KW"/>
</dbReference>
<evidence type="ECO:0000313" key="2">
    <source>
        <dbReference type="EMBL" id="KZE08518.1"/>
    </source>
</evidence>
<sequence length="296" mass="32530">MALLDKQRFTDGYWWSNDGLRLHYRDYGGQGGGRTDRPAILCLHGLTRNARDWEDVADRLAGEWRLIVPEMRGRGESGYARDPMSYVPLVYLQDVEALLNQLELPRVVAFGTSLGGILTMLLAATDRDRIAAALLNDVGPELDPAGLGRIRGYVGKQVSHPTWMHAARALAEGNGDAYPTYQVQDWLHMAKRLHRLNSAGRIILDYDMKIAEPFRVPGNEAGPDMWRAYEALAGKPVGILRGRLSDILPATVAEAMVTRLDGAELTTVADVGHAPVLTEPESVAAIDRLLARVAGQ</sequence>
<dbReference type="Proteomes" id="UP000076609">
    <property type="component" value="Unassembled WGS sequence"/>
</dbReference>
<reference evidence="3" key="1">
    <citation type="submission" date="2016-01" db="EMBL/GenBank/DDBJ databases">
        <title>Draft genome of Chromobacterium sp. F49.</title>
        <authorList>
            <person name="Hong K.W."/>
        </authorList>
    </citation>
    <scope>NUCLEOTIDE SEQUENCE [LARGE SCALE GENOMIC DNA]</scope>
    <source>
        <strain evidence="3">CN3</strain>
    </source>
</reference>
<feature type="domain" description="AB hydrolase-1" evidence="1">
    <location>
        <begin position="40"/>
        <end position="285"/>
    </location>
</feature>
<name>A0ABR5Y7I5_9SPHN</name>
<dbReference type="PANTHER" id="PTHR43798">
    <property type="entry name" value="MONOACYLGLYCEROL LIPASE"/>
    <property type="match status" value="1"/>
</dbReference>
<dbReference type="Pfam" id="PF12697">
    <property type="entry name" value="Abhydrolase_6"/>
    <property type="match status" value="1"/>
</dbReference>
<dbReference type="InterPro" id="IPR050266">
    <property type="entry name" value="AB_hydrolase_sf"/>
</dbReference>
<comment type="caution">
    <text evidence="2">The sequence shown here is derived from an EMBL/GenBank/DDBJ whole genome shotgun (WGS) entry which is preliminary data.</text>
</comment>
<protein>
    <submittedName>
        <fullName evidence="2">Alpha/beta hydrolase</fullName>
    </submittedName>
</protein>
<gene>
    <name evidence="2" type="ORF">AVT10_08125</name>
</gene>
<dbReference type="EMBL" id="LQQO01000063">
    <property type="protein sequence ID" value="KZE08518.1"/>
    <property type="molecule type" value="Genomic_DNA"/>
</dbReference>
<dbReference type="RefSeq" id="WP_066694241.1">
    <property type="nucleotide sequence ID" value="NZ_CP117025.1"/>
</dbReference>
<dbReference type="Gene3D" id="3.40.50.1820">
    <property type="entry name" value="alpha/beta hydrolase"/>
    <property type="match status" value="1"/>
</dbReference>
<proteinExistence type="predicted"/>
<dbReference type="InterPro" id="IPR000073">
    <property type="entry name" value="AB_hydrolase_1"/>
</dbReference>